<evidence type="ECO:0000313" key="9">
    <source>
        <dbReference type="Proteomes" id="UP000642993"/>
    </source>
</evidence>
<feature type="chain" id="PRO_5037141941" evidence="7">
    <location>
        <begin position="29"/>
        <end position="370"/>
    </location>
</feature>
<dbReference type="PANTHER" id="PTHR42953">
    <property type="entry name" value="HIGH-AFFINITY ZINC UPTAKE SYSTEM PROTEIN ZNUA-RELATED"/>
    <property type="match status" value="1"/>
</dbReference>
<dbReference type="EMBL" id="JACYWE010000002">
    <property type="protein sequence ID" value="MBD8505921.1"/>
    <property type="molecule type" value="Genomic_DNA"/>
</dbReference>
<reference evidence="8" key="1">
    <citation type="submission" date="2020-09" db="EMBL/GenBank/DDBJ databases">
        <title>Hoyosella lacisalsi sp. nov., a halotolerant actinobacterium isolated from soil of Lake Gudzhirganskoe.</title>
        <authorList>
            <person name="Yang Q."/>
            <person name="Guo P.Y."/>
            <person name="Liu S.W."/>
            <person name="Li F.N."/>
            <person name="Sun C.H."/>
        </authorList>
    </citation>
    <scope>NUCLEOTIDE SEQUENCE</scope>
    <source>
        <strain evidence="8">G463</strain>
    </source>
</reference>
<dbReference type="InterPro" id="IPR050492">
    <property type="entry name" value="Bact_metal-bind_prot9"/>
</dbReference>
<keyword evidence="9" id="KW-1185">Reference proteome</keyword>
<evidence type="ECO:0000256" key="3">
    <source>
        <dbReference type="ARBA" id="ARBA00022723"/>
    </source>
</evidence>
<gene>
    <name evidence="8" type="ORF">HT102_05425</name>
</gene>
<dbReference type="SUPFAM" id="SSF53807">
    <property type="entry name" value="Helical backbone' metal receptor"/>
    <property type="match status" value="1"/>
</dbReference>
<dbReference type="AlphaFoldDB" id="A0A927JBA0"/>
<feature type="region of interest" description="Disordered" evidence="6">
    <location>
        <begin position="123"/>
        <end position="198"/>
    </location>
</feature>
<keyword evidence="4 7" id="KW-0732">Signal</keyword>
<evidence type="ECO:0000256" key="6">
    <source>
        <dbReference type="SAM" id="MobiDB-lite"/>
    </source>
</evidence>
<dbReference type="GO" id="GO:0046872">
    <property type="term" value="F:metal ion binding"/>
    <property type="evidence" value="ECO:0007669"/>
    <property type="project" value="UniProtKB-KW"/>
</dbReference>
<dbReference type="Gene3D" id="3.40.50.1980">
    <property type="entry name" value="Nitrogenase molybdenum iron protein domain"/>
    <property type="match status" value="2"/>
</dbReference>
<accession>A0A927JBA0</accession>
<keyword evidence="3" id="KW-0479">Metal-binding</keyword>
<evidence type="ECO:0000256" key="7">
    <source>
        <dbReference type="SAM" id="SignalP"/>
    </source>
</evidence>
<feature type="signal peptide" evidence="7">
    <location>
        <begin position="1"/>
        <end position="28"/>
    </location>
</feature>
<name>A0A927JBA0_9ACTN</name>
<keyword evidence="5" id="KW-0175">Coiled coil</keyword>
<organism evidence="8 9">
    <name type="scientific">Lolliginicoccus lacisalsi</name>
    <dbReference type="NCBI Taxonomy" id="2742202"/>
    <lineage>
        <taxon>Bacteria</taxon>
        <taxon>Bacillati</taxon>
        <taxon>Actinomycetota</taxon>
        <taxon>Actinomycetes</taxon>
        <taxon>Mycobacteriales</taxon>
        <taxon>Hoyosellaceae</taxon>
        <taxon>Lolliginicoccus</taxon>
    </lineage>
</organism>
<evidence type="ECO:0000256" key="4">
    <source>
        <dbReference type="ARBA" id="ARBA00022729"/>
    </source>
</evidence>
<protein>
    <submittedName>
        <fullName evidence="8">Zinc ABC transporter substrate-binding protein</fullName>
    </submittedName>
</protein>
<comment type="caution">
    <text evidence="8">The sequence shown here is derived from an EMBL/GenBank/DDBJ whole genome shotgun (WGS) entry which is preliminary data.</text>
</comment>
<dbReference type="PROSITE" id="PS51257">
    <property type="entry name" value="PROKAR_LIPOPROTEIN"/>
    <property type="match status" value="1"/>
</dbReference>
<dbReference type="PANTHER" id="PTHR42953:SF1">
    <property type="entry name" value="METAL-BINDING PROTEIN HI_0362-RELATED"/>
    <property type="match status" value="1"/>
</dbReference>
<dbReference type="InterPro" id="IPR006127">
    <property type="entry name" value="ZnuA-like"/>
</dbReference>
<dbReference type="Pfam" id="PF01297">
    <property type="entry name" value="ZnuA"/>
    <property type="match status" value="1"/>
</dbReference>
<evidence type="ECO:0000256" key="2">
    <source>
        <dbReference type="ARBA" id="ARBA00022448"/>
    </source>
</evidence>
<comment type="subcellular location">
    <subcellularLocation>
        <location evidence="1">Cell envelope</location>
    </subcellularLocation>
</comment>
<dbReference type="RefSeq" id="WP_192038366.1">
    <property type="nucleotide sequence ID" value="NZ_JACYWE010000002.1"/>
</dbReference>
<dbReference type="GO" id="GO:0030001">
    <property type="term" value="P:metal ion transport"/>
    <property type="evidence" value="ECO:0007669"/>
    <property type="project" value="InterPro"/>
</dbReference>
<evidence type="ECO:0000256" key="1">
    <source>
        <dbReference type="ARBA" id="ARBA00004196"/>
    </source>
</evidence>
<evidence type="ECO:0000256" key="5">
    <source>
        <dbReference type="SAM" id="Coils"/>
    </source>
</evidence>
<proteinExistence type="predicted"/>
<dbReference type="GO" id="GO:0030313">
    <property type="term" value="C:cell envelope"/>
    <property type="evidence" value="ECO:0007669"/>
    <property type="project" value="UniProtKB-SubCell"/>
</dbReference>
<sequence>MRAQTRIGAATASLALASLGLVACGASADDQSSTGTTIVTSTTTWASIATIIGGEDFTIEALISDPAMGPHHYETSPRDIATIQDADLVLFNGGGYDQFVVDALESTSPAPRSINAYDIHLEHDHDADPGHTGDHDGHDQGTTPDDAHHDDHDAHDEGDHEAGDSHGEDSHDASSGEHGHDDGHGHGDDDGHGHGPVNEHIWFDLHTMSAVADELAGQLSEMNPDGAEAYQANAASFAEQIEALEDRAASIRAAHEGTEVAQTEPLTEYLLDELGLVDIAPREFVLAVENGTDPAASVTAAFSDLLDDREAAVLMYNATRESPTTRIMRDRAEANGTPIVAVAESVPAGMSYLEWMDSILDDVAEALDQE</sequence>
<dbReference type="Proteomes" id="UP000642993">
    <property type="component" value="Unassembled WGS sequence"/>
</dbReference>
<feature type="compositionally biased region" description="Basic and acidic residues" evidence="6">
    <location>
        <begin position="123"/>
        <end position="193"/>
    </location>
</feature>
<feature type="coiled-coil region" evidence="5">
    <location>
        <begin position="227"/>
        <end position="254"/>
    </location>
</feature>
<evidence type="ECO:0000313" key="8">
    <source>
        <dbReference type="EMBL" id="MBD8505921.1"/>
    </source>
</evidence>
<keyword evidence="2" id="KW-0813">Transport</keyword>